<evidence type="ECO:0000259" key="3">
    <source>
        <dbReference type="Pfam" id="PF13324"/>
    </source>
</evidence>
<dbReference type="AlphaFoldDB" id="A0A4S3JQI3"/>
<keyword evidence="2" id="KW-0732">Signal</keyword>
<dbReference type="STRING" id="1220188.A0A4S3JQI3"/>
<dbReference type="Proteomes" id="UP000308092">
    <property type="component" value="Unassembled WGS sequence"/>
</dbReference>
<feature type="region of interest" description="Disordered" evidence="1">
    <location>
        <begin position="210"/>
        <end position="252"/>
    </location>
</feature>
<organism evidence="4 5">
    <name type="scientific">Aspergillus tanneri</name>
    <dbReference type="NCBI Taxonomy" id="1220188"/>
    <lineage>
        <taxon>Eukaryota</taxon>
        <taxon>Fungi</taxon>
        <taxon>Dikarya</taxon>
        <taxon>Ascomycota</taxon>
        <taxon>Pezizomycotina</taxon>
        <taxon>Eurotiomycetes</taxon>
        <taxon>Eurotiomycetidae</taxon>
        <taxon>Eurotiales</taxon>
        <taxon>Aspergillaceae</taxon>
        <taxon>Aspergillus</taxon>
        <taxon>Aspergillus subgen. Circumdati</taxon>
    </lineage>
</organism>
<dbReference type="Pfam" id="PF13324">
    <property type="entry name" value="GCIP_N"/>
    <property type="match status" value="1"/>
</dbReference>
<evidence type="ECO:0000313" key="4">
    <source>
        <dbReference type="EMBL" id="THC95751.1"/>
    </source>
</evidence>
<sequence>MYKHRINTRMSKTLHTALNTSIILVEQFLLTLAAPCADQASKELSGKDVLPLLSASSTSLKAQVTKLSLLAINSPFTHSAIATVVSDLNKSVLPSLVTAALLVTPVYHTKSFQAEVLVLVNSALRELDLLLKEIQAVASKVDEAKLAQKGDNELSQSEKNVVTLAAGRTWEACDMLTDLAAKGVVGFVIRRVEEWRDLVRDAVDEIEEWDPEEEGDDFFDELLSDDGKQNAGMSESKPSETDENSEDSDALHEHKRNAIRILKPVTQIFPAIIMNRLKKVPKLSPFIVKQLELLMSNLRHIPDNVDEVAGALYEANLSKTNQYLEKTKDNAINAIKSVASPWDSANLVDSEQQTDDKFAIWSKTWLNVMREVSKSAVDDDGNIEK</sequence>
<evidence type="ECO:0000256" key="2">
    <source>
        <dbReference type="SAM" id="SignalP"/>
    </source>
</evidence>
<evidence type="ECO:0000313" key="5">
    <source>
        <dbReference type="Proteomes" id="UP000308092"/>
    </source>
</evidence>
<feature type="compositionally biased region" description="Acidic residues" evidence="1">
    <location>
        <begin position="210"/>
        <end position="224"/>
    </location>
</feature>
<dbReference type="InterPro" id="IPR026907">
    <property type="entry name" value="GCIP-like"/>
</dbReference>
<protein>
    <recommendedName>
        <fullName evidence="3">Cyclin-D1-binding protein 1-like N-terminal domain-containing protein</fullName>
    </recommendedName>
</protein>
<dbReference type="GO" id="GO:0005634">
    <property type="term" value="C:nucleus"/>
    <property type="evidence" value="ECO:0007669"/>
    <property type="project" value="TreeGrafter"/>
</dbReference>
<feature type="chain" id="PRO_5020914663" description="Cyclin-D1-binding protein 1-like N-terminal domain-containing protein" evidence="2">
    <location>
        <begin position="34"/>
        <end position="385"/>
    </location>
</feature>
<dbReference type="Gene3D" id="1.20.1410.10">
    <property type="entry name" value="I/LWEQ domain"/>
    <property type="match status" value="1"/>
</dbReference>
<evidence type="ECO:0000256" key="1">
    <source>
        <dbReference type="SAM" id="MobiDB-lite"/>
    </source>
</evidence>
<dbReference type="EMBL" id="SOSA01000143">
    <property type="protein sequence ID" value="THC95751.1"/>
    <property type="molecule type" value="Genomic_DNA"/>
</dbReference>
<comment type="caution">
    <text evidence="4">The sequence shown here is derived from an EMBL/GenBank/DDBJ whole genome shotgun (WGS) entry which is preliminary data.</text>
</comment>
<dbReference type="VEuPathDB" id="FungiDB:EYZ11_004748"/>
<feature type="signal peptide" evidence="2">
    <location>
        <begin position="1"/>
        <end position="33"/>
    </location>
</feature>
<keyword evidence="5" id="KW-1185">Reference proteome</keyword>
<reference evidence="4 5" key="1">
    <citation type="submission" date="2019-03" db="EMBL/GenBank/DDBJ databases">
        <title>The genome sequence of a newly discovered highly antifungal drug resistant Aspergillus species, Aspergillus tanneri NIH 1004.</title>
        <authorList>
            <person name="Mounaud S."/>
            <person name="Singh I."/>
            <person name="Joardar V."/>
            <person name="Pakala S."/>
            <person name="Pakala S."/>
            <person name="Venepally P."/>
            <person name="Hoover J."/>
            <person name="Nierman W."/>
            <person name="Chung J."/>
            <person name="Losada L."/>
        </authorList>
    </citation>
    <scope>NUCLEOTIDE SEQUENCE [LARGE SCALE GENOMIC DNA]</scope>
    <source>
        <strain evidence="4 5">NIH1004</strain>
    </source>
</reference>
<gene>
    <name evidence="4" type="ORF">EYZ11_004748</name>
</gene>
<accession>A0A4S3JQI3</accession>
<dbReference type="PANTHER" id="PTHR15492">
    <property type="entry name" value="CYCLIN D1-BINDING PROTEIN 1"/>
    <property type="match status" value="1"/>
</dbReference>
<dbReference type="PANTHER" id="PTHR15492:SF1">
    <property type="entry name" value="CYCLIN-D1-BINDING PROTEIN 1"/>
    <property type="match status" value="1"/>
</dbReference>
<dbReference type="InterPro" id="IPR049317">
    <property type="entry name" value="GCIP-like_N"/>
</dbReference>
<proteinExistence type="predicted"/>
<feature type="domain" description="Cyclin-D1-binding protein 1-like N-terminal" evidence="3">
    <location>
        <begin position="55"/>
        <end position="211"/>
    </location>
</feature>
<name>A0A4S3JQI3_9EURO</name>